<evidence type="ECO:0000256" key="1">
    <source>
        <dbReference type="ARBA" id="ARBA00022679"/>
    </source>
</evidence>
<keyword evidence="2" id="KW-0548">Nucleotidyltransferase</keyword>
<dbReference type="Pfam" id="PF12804">
    <property type="entry name" value="NTP_transf_3"/>
    <property type="match status" value="1"/>
</dbReference>
<evidence type="ECO:0000259" key="3">
    <source>
        <dbReference type="Pfam" id="PF12804"/>
    </source>
</evidence>
<dbReference type="Proteomes" id="UP000006304">
    <property type="component" value="Chromosome"/>
</dbReference>
<protein>
    <recommendedName>
        <fullName evidence="3">MobA-like NTP transferase domain-containing protein</fullName>
    </recommendedName>
</protein>
<gene>
    <name evidence="4" type="ORF">O3I_033770</name>
</gene>
<organism evidence="4 5">
    <name type="scientific">Nocardia brasiliensis (strain ATCC 700358 / HUJEG-1)</name>
    <dbReference type="NCBI Taxonomy" id="1133849"/>
    <lineage>
        <taxon>Bacteria</taxon>
        <taxon>Bacillati</taxon>
        <taxon>Actinomycetota</taxon>
        <taxon>Actinomycetes</taxon>
        <taxon>Mycobacteriales</taxon>
        <taxon>Nocardiaceae</taxon>
        <taxon>Nocardia</taxon>
    </lineage>
</organism>
<evidence type="ECO:0000313" key="4">
    <source>
        <dbReference type="EMBL" id="AFU04703.1"/>
    </source>
</evidence>
<dbReference type="InterPro" id="IPR050065">
    <property type="entry name" value="GlmU-like"/>
</dbReference>
<dbReference type="SUPFAM" id="SSF53448">
    <property type="entry name" value="Nucleotide-diphospho-sugar transferases"/>
    <property type="match status" value="1"/>
</dbReference>
<dbReference type="eggNOG" id="COG1213">
    <property type="taxonomic scope" value="Bacteria"/>
</dbReference>
<proteinExistence type="predicted"/>
<dbReference type="InterPro" id="IPR029044">
    <property type="entry name" value="Nucleotide-diphossugar_trans"/>
</dbReference>
<reference evidence="4 5" key="1">
    <citation type="journal article" date="2012" name="J. Bacteriol.">
        <title>Complete genome sequence of Nocardia brasiliensis HUJEG-1.</title>
        <authorList>
            <person name="Vera-Cabrera L."/>
            <person name="Ortiz-Lopez R."/>
            <person name="Elizondo-Gonzalez R."/>
            <person name="Perez-Maya A.A."/>
            <person name="Ocampo-Candiani J."/>
        </authorList>
    </citation>
    <scope>NUCLEOTIDE SEQUENCE [LARGE SCALE GENOMIC DNA]</scope>
    <source>
        <strain evidence="5">ATCC 700358</strain>
    </source>
</reference>
<keyword evidence="5" id="KW-1185">Reference proteome</keyword>
<dbReference type="Gene3D" id="3.90.550.10">
    <property type="entry name" value="Spore Coat Polysaccharide Biosynthesis Protein SpsA, Chain A"/>
    <property type="match status" value="1"/>
</dbReference>
<dbReference type="InterPro" id="IPR025877">
    <property type="entry name" value="MobA-like_NTP_Trfase"/>
</dbReference>
<name>K0EXU8_NOCB7</name>
<dbReference type="HOGENOM" id="CLU_029499_5_1_11"/>
<dbReference type="PANTHER" id="PTHR43584">
    <property type="entry name" value="NUCLEOTIDYL TRANSFERASE"/>
    <property type="match status" value="1"/>
</dbReference>
<evidence type="ECO:0000313" key="5">
    <source>
        <dbReference type="Proteomes" id="UP000006304"/>
    </source>
</evidence>
<keyword evidence="1" id="KW-0808">Transferase</keyword>
<dbReference type="EMBL" id="CP003876">
    <property type="protein sequence ID" value="AFU04703.1"/>
    <property type="molecule type" value="Genomic_DNA"/>
</dbReference>
<feature type="domain" description="MobA-like NTP transferase" evidence="3">
    <location>
        <begin position="3"/>
        <end position="138"/>
    </location>
</feature>
<dbReference type="STRING" id="1133849.O3I_033770"/>
<sequence length="244" mass="26656">MKAVVLAAGSGSRMGALTATHPKCMLRMYGTTLLERQLEALARGGADDIAVVTGWRAGSWEPTGLRALHNSLWEESTVVDSLAAARGWLADEPFVVAYGDVLFSAATVAALLRSFWPTAVAYDPDWEPKWRKRFGGPLIDAETFRHDAAGRLTEIGARPRDVSEIDGRYAGLIKLTPSWWTFYDELGGRGMELTTMLGELIRSKRLTVGTVAITTPWWEFDQPSDLPLGLPAVRALDDLVKGAP</sequence>
<dbReference type="KEGG" id="nbr:O3I_033770"/>
<dbReference type="GO" id="GO:0016779">
    <property type="term" value="F:nucleotidyltransferase activity"/>
    <property type="evidence" value="ECO:0007669"/>
    <property type="project" value="UniProtKB-KW"/>
</dbReference>
<dbReference type="RefSeq" id="WP_014987554.1">
    <property type="nucleotide sequence ID" value="NC_018681.1"/>
</dbReference>
<evidence type="ECO:0000256" key="2">
    <source>
        <dbReference type="ARBA" id="ARBA00022695"/>
    </source>
</evidence>
<dbReference type="AlphaFoldDB" id="K0EXU8"/>
<accession>K0EXU8</accession>
<dbReference type="PANTHER" id="PTHR43584:SF8">
    <property type="entry name" value="N-ACETYLMURAMATE ALPHA-1-PHOSPHATE URIDYLYLTRANSFERASE"/>
    <property type="match status" value="1"/>
</dbReference>